<sequence length="119" mass="12956">SVSEFVSCDNPETSVVHCSRVVKVVEGRVQNSSRECDRVHPGLAPRVGDSGGAGEVGSVDGFISDERREGFVQLEGFQGVQLGIVVVRRFGGKCLNRSFHTPHSSRTDAYRRGPSRGRR</sequence>
<accession>A0AAV5V343</accession>
<dbReference type="EMBL" id="BTSY01000002">
    <property type="protein sequence ID" value="GMT13849.1"/>
    <property type="molecule type" value="Genomic_DNA"/>
</dbReference>
<protein>
    <recommendedName>
        <fullName evidence="4">Ribosomal protein</fullName>
    </recommendedName>
</protein>
<feature type="non-terminal residue" evidence="2">
    <location>
        <position position="119"/>
    </location>
</feature>
<proteinExistence type="predicted"/>
<reference evidence="2" key="1">
    <citation type="submission" date="2023-10" db="EMBL/GenBank/DDBJ databases">
        <title>Genome assembly of Pristionchus species.</title>
        <authorList>
            <person name="Yoshida K."/>
            <person name="Sommer R.J."/>
        </authorList>
    </citation>
    <scope>NUCLEOTIDE SEQUENCE</scope>
    <source>
        <strain evidence="2">RS5133</strain>
    </source>
</reference>
<evidence type="ECO:0008006" key="4">
    <source>
        <dbReference type="Google" id="ProtNLM"/>
    </source>
</evidence>
<gene>
    <name evidence="2" type="ORF">PFISCL1PPCAC_5146</name>
</gene>
<dbReference type="AlphaFoldDB" id="A0AAV5V343"/>
<evidence type="ECO:0000256" key="1">
    <source>
        <dbReference type="SAM" id="MobiDB-lite"/>
    </source>
</evidence>
<evidence type="ECO:0000313" key="3">
    <source>
        <dbReference type="Proteomes" id="UP001432322"/>
    </source>
</evidence>
<evidence type="ECO:0000313" key="2">
    <source>
        <dbReference type="EMBL" id="GMT13849.1"/>
    </source>
</evidence>
<feature type="region of interest" description="Disordered" evidence="1">
    <location>
        <begin position="35"/>
        <end position="59"/>
    </location>
</feature>
<keyword evidence="3" id="KW-1185">Reference proteome</keyword>
<name>A0AAV5V343_9BILA</name>
<comment type="caution">
    <text evidence="2">The sequence shown here is derived from an EMBL/GenBank/DDBJ whole genome shotgun (WGS) entry which is preliminary data.</text>
</comment>
<feature type="region of interest" description="Disordered" evidence="1">
    <location>
        <begin position="95"/>
        <end position="119"/>
    </location>
</feature>
<dbReference type="Proteomes" id="UP001432322">
    <property type="component" value="Unassembled WGS sequence"/>
</dbReference>
<feature type="non-terminal residue" evidence="2">
    <location>
        <position position="1"/>
    </location>
</feature>
<organism evidence="2 3">
    <name type="scientific">Pristionchus fissidentatus</name>
    <dbReference type="NCBI Taxonomy" id="1538716"/>
    <lineage>
        <taxon>Eukaryota</taxon>
        <taxon>Metazoa</taxon>
        <taxon>Ecdysozoa</taxon>
        <taxon>Nematoda</taxon>
        <taxon>Chromadorea</taxon>
        <taxon>Rhabditida</taxon>
        <taxon>Rhabditina</taxon>
        <taxon>Diplogasteromorpha</taxon>
        <taxon>Diplogasteroidea</taxon>
        <taxon>Neodiplogasteridae</taxon>
        <taxon>Pristionchus</taxon>
    </lineage>
</organism>